<feature type="region of interest" description="Disordered" evidence="1">
    <location>
        <begin position="1"/>
        <end position="100"/>
    </location>
</feature>
<keyword evidence="3" id="KW-1185">Reference proteome</keyword>
<feature type="non-terminal residue" evidence="2">
    <location>
        <position position="269"/>
    </location>
</feature>
<feature type="compositionally biased region" description="Basic and acidic residues" evidence="1">
    <location>
        <begin position="60"/>
        <end position="79"/>
    </location>
</feature>
<proteinExistence type="predicted"/>
<feature type="compositionally biased region" description="Acidic residues" evidence="1">
    <location>
        <begin position="144"/>
        <end position="182"/>
    </location>
</feature>
<evidence type="ECO:0000313" key="3">
    <source>
        <dbReference type="Proteomes" id="UP000054007"/>
    </source>
</evidence>
<organism evidence="2 3">
    <name type="scientific">Cylindrobasidium torrendii FP15055 ss-10</name>
    <dbReference type="NCBI Taxonomy" id="1314674"/>
    <lineage>
        <taxon>Eukaryota</taxon>
        <taxon>Fungi</taxon>
        <taxon>Dikarya</taxon>
        <taxon>Basidiomycota</taxon>
        <taxon>Agaricomycotina</taxon>
        <taxon>Agaricomycetes</taxon>
        <taxon>Agaricomycetidae</taxon>
        <taxon>Agaricales</taxon>
        <taxon>Marasmiineae</taxon>
        <taxon>Physalacriaceae</taxon>
        <taxon>Cylindrobasidium</taxon>
    </lineage>
</organism>
<dbReference type="EMBL" id="KN881093">
    <property type="protein sequence ID" value="KIY61025.1"/>
    <property type="molecule type" value="Genomic_DNA"/>
</dbReference>
<reference evidence="2 3" key="1">
    <citation type="journal article" date="2015" name="Fungal Genet. Biol.">
        <title>Evolution of novel wood decay mechanisms in Agaricales revealed by the genome sequences of Fistulina hepatica and Cylindrobasidium torrendii.</title>
        <authorList>
            <person name="Floudas D."/>
            <person name="Held B.W."/>
            <person name="Riley R."/>
            <person name="Nagy L.G."/>
            <person name="Koehler G."/>
            <person name="Ransdell A.S."/>
            <person name="Younus H."/>
            <person name="Chow J."/>
            <person name="Chiniquy J."/>
            <person name="Lipzen A."/>
            <person name="Tritt A."/>
            <person name="Sun H."/>
            <person name="Haridas S."/>
            <person name="LaButti K."/>
            <person name="Ohm R.A."/>
            <person name="Kues U."/>
            <person name="Blanchette R.A."/>
            <person name="Grigoriev I.V."/>
            <person name="Minto R.E."/>
            <person name="Hibbett D.S."/>
        </authorList>
    </citation>
    <scope>NUCLEOTIDE SEQUENCE [LARGE SCALE GENOMIC DNA]</scope>
    <source>
        <strain evidence="2 3">FP15055 ss-10</strain>
    </source>
</reference>
<dbReference type="STRING" id="1314674.A0A0D7ASM7"/>
<sequence>MPASSSTPAPASTGRVTRHGLIARRPGAVTRSASKAPVSKISAVGPATPNPTPVKTAAQRRKEAELKAKKAEVSREKAKAIMAAERADDDNNNNDSAPAIAVANDVDDTLAALGTTFLQQSRRALEEDKTRRALEKKARRAEEDQSDPESISDVDDAHDDANDDDEAPDVFDEEFGVDEDNGPDIVDMTKAAPQPVRKRKATDEVEVDDDIRVPQRKSAKVIAAEFLPRKRGLLKNAKNISRAELMTEDAYHTPYNLEERITSTIHRTA</sequence>
<protein>
    <submittedName>
        <fullName evidence="2">Uncharacterized protein</fullName>
    </submittedName>
</protein>
<feature type="region of interest" description="Disordered" evidence="1">
    <location>
        <begin position="120"/>
        <end position="203"/>
    </location>
</feature>
<dbReference type="Proteomes" id="UP000054007">
    <property type="component" value="Unassembled WGS sequence"/>
</dbReference>
<accession>A0A0D7ASM7</accession>
<evidence type="ECO:0000256" key="1">
    <source>
        <dbReference type="SAM" id="MobiDB-lite"/>
    </source>
</evidence>
<name>A0A0D7ASM7_9AGAR</name>
<gene>
    <name evidence="2" type="ORF">CYLTODRAFT_447853</name>
</gene>
<dbReference type="AlphaFoldDB" id="A0A0D7ASM7"/>
<evidence type="ECO:0000313" key="2">
    <source>
        <dbReference type="EMBL" id="KIY61025.1"/>
    </source>
</evidence>
<feature type="compositionally biased region" description="Low complexity" evidence="1">
    <location>
        <begin position="1"/>
        <end position="13"/>
    </location>
</feature>
<feature type="compositionally biased region" description="Basic and acidic residues" evidence="1">
    <location>
        <begin position="123"/>
        <end position="143"/>
    </location>
</feature>